<sequence length="296" mass="33103">MEYEEISLEEKLRIVSGFLLDSPPGEVADVLNDIRALVGEDEAVEQGLLDSLRKYNTEQLTTVKLADQSAPAIVCEAASLGDDRYIDPSTKKTFTFDHRSQTALDVQDANANEENEEGEGEGGEEKDEDEEAESYRHAIQTALAAYTADRYPEGVAAVFVTARTMTMVLVGNKYNPKNFWNGRWRSVWTWHRDTNVFRGTITTNVHYYEDGNVQLASSKSIEESVASTSTPDTVAEHIVKRVAHAEDEYQRGLNAGYAQLSGHTFKSLRRTLPVTRSKLNWDKIANYTIGAELTKK</sequence>
<dbReference type="GO" id="GO:0051016">
    <property type="term" value="P:barbed-end actin filament capping"/>
    <property type="evidence" value="ECO:0007669"/>
    <property type="project" value="UniProtKB-UniRule"/>
</dbReference>
<proteinExistence type="inferred from homology"/>
<comment type="subunit">
    <text evidence="6">Heterodimer of an alpha and a beta subunit.</text>
</comment>
<keyword evidence="9" id="KW-1185">Reference proteome</keyword>
<dbReference type="FunFam" id="3.90.1150.210:FF:000003">
    <property type="entry name" value="F-actin-capping protein subunit alpha"/>
    <property type="match status" value="1"/>
</dbReference>
<dbReference type="GO" id="GO:0051015">
    <property type="term" value="F:actin filament binding"/>
    <property type="evidence" value="ECO:0007669"/>
    <property type="project" value="TreeGrafter"/>
</dbReference>
<evidence type="ECO:0000256" key="6">
    <source>
        <dbReference type="RuleBase" id="RU365077"/>
    </source>
</evidence>
<dbReference type="PRINTS" id="PR00191">
    <property type="entry name" value="FACTINCAPA"/>
</dbReference>
<evidence type="ECO:0000256" key="1">
    <source>
        <dbReference type="ARBA" id="ARBA00010479"/>
    </source>
</evidence>
<comment type="function">
    <text evidence="5 6">F-actin-capping proteins bind in a Ca(2+)-independent manner to the fast growing ends of actin filaments (barbed end) thereby blocking the exchange of subunits at these ends. Unlike other capping proteins (such as gelsolin and severin), these proteins do not sever actin filaments.</text>
</comment>
<dbReference type="GO" id="GO:0030863">
    <property type="term" value="C:cortical cytoskeleton"/>
    <property type="evidence" value="ECO:0007669"/>
    <property type="project" value="TreeGrafter"/>
</dbReference>
<gene>
    <name evidence="8" type="ORF">SYNPS1DRAFT_29995</name>
</gene>
<organism evidence="8 9">
    <name type="scientific">Syncephalis pseudoplumigaleata</name>
    <dbReference type="NCBI Taxonomy" id="1712513"/>
    <lineage>
        <taxon>Eukaryota</taxon>
        <taxon>Fungi</taxon>
        <taxon>Fungi incertae sedis</taxon>
        <taxon>Zoopagomycota</taxon>
        <taxon>Zoopagomycotina</taxon>
        <taxon>Zoopagomycetes</taxon>
        <taxon>Zoopagales</taxon>
        <taxon>Piptocephalidaceae</taxon>
        <taxon>Syncephalis</taxon>
    </lineage>
</organism>
<evidence type="ECO:0000256" key="7">
    <source>
        <dbReference type="SAM" id="MobiDB-lite"/>
    </source>
</evidence>
<keyword evidence="4 6" id="KW-0009">Actin-binding</keyword>
<dbReference type="InterPro" id="IPR002189">
    <property type="entry name" value="CapZ_alpha"/>
</dbReference>
<dbReference type="GO" id="GO:0030036">
    <property type="term" value="P:actin cytoskeleton organization"/>
    <property type="evidence" value="ECO:0007669"/>
    <property type="project" value="TreeGrafter"/>
</dbReference>
<name>A0A4V1J191_9FUNG</name>
<protein>
    <recommendedName>
        <fullName evidence="2 6">F-actin-capping protein subunit alpha</fullName>
    </recommendedName>
</protein>
<dbReference type="InterPro" id="IPR042489">
    <property type="entry name" value="CapZ_alpha_1"/>
</dbReference>
<comment type="similarity">
    <text evidence="1 6">Belongs to the F-actin-capping protein alpha subunit family.</text>
</comment>
<dbReference type="InterPro" id="IPR017865">
    <property type="entry name" value="F-actin_cap_asu_CS"/>
</dbReference>
<evidence type="ECO:0000256" key="4">
    <source>
        <dbReference type="ARBA" id="ARBA00023203"/>
    </source>
</evidence>
<evidence type="ECO:0000313" key="9">
    <source>
        <dbReference type="Proteomes" id="UP000278143"/>
    </source>
</evidence>
<dbReference type="InterPro" id="IPR042276">
    <property type="entry name" value="CapZ_alpha/beta_2"/>
</dbReference>
<dbReference type="PROSITE" id="PS00748">
    <property type="entry name" value="F_ACTIN_CAPPING_A_1"/>
    <property type="match status" value="1"/>
</dbReference>
<dbReference type="AlphaFoldDB" id="A0A4V1J191"/>
<evidence type="ECO:0000313" key="8">
    <source>
        <dbReference type="EMBL" id="RKP24239.1"/>
    </source>
</evidence>
<evidence type="ECO:0000256" key="5">
    <source>
        <dbReference type="ARBA" id="ARBA00025389"/>
    </source>
</evidence>
<dbReference type="Proteomes" id="UP000278143">
    <property type="component" value="Unassembled WGS sequence"/>
</dbReference>
<dbReference type="PANTHER" id="PTHR10653">
    <property type="entry name" value="F-ACTIN-CAPPING PROTEIN SUBUNIT ALPHA"/>
    <property type="match status" value="1"/>
</dbReference>
<dbReference type="SUPFAM" id="SSF90096">
    <property type="entry name" value="Subunits of heterodimeric actin filament capping protein Capz"/>
    <property type="match status" value="1"/>
</dbReference>
<keyword evidence="3 6" id="KW-0117">Actin capping</keyword>
<dbReference type="EMBL" id="KZ990358">
    <property type="protein sequence ID" value="RKP24239.1"/>
    <property type="molecule type" value="Genomic_DNA"/>
</dbReference>
<dbReference type="PANTHER" id="PTHR10653:SF0">
    <property type="entry name" value="F-ACTIN-CAPPING PROTEIN SUBUNIT ALPHA"/>
    <property type="match status" value="1"/>
</dbReference>
<dbReference type="OrthoDB" id="340550at2759"/>
<feature type="region of interest" description="Disordered" evidence="7">
    <location>
        <begin position="103"/>
        <end position="134"/>
    </location>
</feature>
<reference evidence="9" key="1">
    <citation type="journal article" date="2018" name="Nat. Microbiol.">
        <title>Leveraging single-cell genomics to expand the fungal tree of life.</title>
        <authorList>
            <person name="Ahrendt S.R."/>
            <person name="Quandt C.A."/>
            <person name="Ciobanu D."/>
            <person name="Clum A."/>
            <person name="Salamov A."/>
            <person name="Andreopoulos B."/>
            <person name="Cheng J.F."/>
            <person name="Woyke T."/>
            <person name="Pelin A."/>
            <person name="Henrissat B."/>
            <person name="Reynolds N.K."/>
            <person name="Benny G.L."/>
            <person name="Smith M.E."/>
            <person name="James T.Y."/>
            <person name="Grigoriev I.V."/>
        </authorList>
    </citation>
    <scope>NUCLEOTIDE SEQUENCE [LARGE SCALE GENOMIC DNA]</scope>
    <source>
        <strain evidence="9">Benny S71-1</strain>
    </source>
</reference>
<dbReference type="InterPro" id="IPR037282">
    <property type="entry name" value="CapZ_alpha/beta"/>
</dbReference>
<dbReference type="GO" id="GO:0008290">
    <property type="term" value="C:F-actin capping protein complex"/>
    <property type="evidence" value="ECO:0007669"/>
    <property type="project" value="UniProtKB-UniRule"/>
</dbReference>
<dbReference type="Gene3D" id="3.30.1140.60">
    <property type="entry name" value="F-actin capping protein, alpha subunit"/>
    <property type="match status" value="1"/>
</dbReference>
<evidence type="ECO:0000256" key="2">
    <source>
        <dbReference type="ARBA" id="ARBA00014038"/>
    </source>
</evidence>
<accession>A0A4V1J191</accession>
<evidence type="ECO:0000256" key="3">
    <source>
        <dbReference type="ARBA" id="ARBA00022467"/>
    </source>
</evidence>
<dbReference type="PROSITE" id="PS00749">
    <property type="entry name" value="F_ACTIN_CAPPING_A_2"/>
    <property type="match status" value="1"/>
</dbReference>
<dbReference type="Gene3D" id="3.90.1150.210">
    <property type="entry name" value="F-actin capping protein, beta subunit"/>
    <property type="match status" value="1"/>
</dbReference>
<dbReference type="Pfam" id="PF01267">
    <property type="entry name" value="F-actin_cap_A"/>
    <property type="match status" value="1"/>
</dbReference>
<feature type="compositionally biased region" description="Acidic residues" evidence="7">
    <location>
        <begin position="111"/>
        <end position="132"/>
    </location>
</feature>